<dbReference type="PANTHER" id="PTHR43172">
    <property type="entry name" value="ADENYLOSUCCINATE LYASE"/>
    <property type="match status" value="1"/>
</dbReference>
<protein>
    <recommendedName>
        <fullName evidence="2">3-carboxy-cis,cis-muconate cycloisomerase</fullName>
        <ecNumber evidence="2">5.5.1.2</ecNumber>
    </recommendedName>
</protein>
<dbReference type="PATRIC" id="fig|517011.3.peg.1688"/>
<dbReference type="PRINTS" id="PR00145">
    <property type="entry name" value="ARGSUCLYASE"/>
</dbReference>
<organism evidence="4 5">
    <name type="scientific">Stenotrophomonas chelatiphaga</name>
    <dbReference type="NCBI Taxonomy" id="517011"/>
    <lineage>
        <taxon>Bacteria</taxon>
        <taxon>Pseudomonadati</taxon>
        <taxon>Pseudomonadota</taxon>
        <taxon>Gammaproteobacteria</taxon>
        <taxon>Lysobacterales</taxon>
        <taxon>Lysobacteraceae</taxon>
        <taxon>Stenotrophomonas</taxon>
    </lineage>
</organism>
<keyword evidence="4" id="KW-0413">Isomerase</keyword>
<comment type="similarity">
    <text evidence="1">Belongs to the class-II fumarase/aspartase family.</text>
</comment>
<dbReference type="NCBIfam" id="TIGR02426">
    <property type="entry name" value="protocat_pcaB"/>
    <property type="match status" value="1"/>
</dbReference>
<evidence type="ECO:0000313" key="5">
    <source>
        <dbReference type="Proteomes" id="UP000051386"/>
    </source>
</evidence>
<dbReference type="EC" id="5.5.1.2" evidence="2"/>
<dbReference type="Gene3D" id="1.20.200.10">
    <property type="entry name" value="Fumarase/aspartase (Central domain)"/>
    <property type="match status" value="1"/>
</dbReference>
<name>A0A0R0CWG3_9GAMM</name>
<evidence type="ECO:0000256" key="2">
    <source>
        <dbReference type="NCBIfam" id="TIGR02426"/>
    </source>
</evidence>
<evidence type="ECO:0000256" key="1">
    <source>
        <dbReference type="ARBA" id="ARBA00034772"/>
    </source>
</evidence>
<keyword evidence="5" id="KW-1185">Reference proteome</keyword>
<dbReference type="EMBL" id="LDJK01000042">
    <property type="protein sequence ID" value="KRG73611.1"/>
    <property type="molecule type" value="Genomic_DNA"/>
</dbReference>
<dbReference type="GO" id="GO:0047472">
    <property type="term" value="F:3-carboxy-cis,cis-muconate cycloisomerase activity"/>
    <property type="evidence" value="ECO:0007669"/>
    <property type="project" value="UniProtKB-UniRule"/>
</dbReference>
<feature type="domain" description="Adenylosuccinate lyase C-terminal" evidence="3">
    <location>
        <begin position="365"/>
        <end position="444"/>
    </location>
</feature>
<accession>A0A0R0CWG3</accession>
<dbReference type="GO" id="GO:0019619">
    <property type="term" value="P:3,4-dihydroxybenzoate catabolic process"/>
    <property type="evidence" value="ECO:0007669"/>
    <property type="project" value="InterPro"/>
</dbReference>
<evidence type="ECO:0000259" key="3">
    <source>
        <dbReference type="SMART" id="SM00998"/>
    </source>
</evidence>
<gene>
    <name evidence="4" type="ORF">ABB28_09900</name>
</gene>
<dbReference type="PRINTS" id="PR00149">
    <property type="entry name" value="FUMRATELYASE"/>
</dbReference>
<dbReference type="InterPro" id="IPR012789">
    <property type="entry name" value="Protocat_PcaB-like"/>
</dbReference>
<comment type="caution">
    <text evidence="4">The sequence shown here is derived from an EMBL/GenBank/DDBJ whole genome shotgun (WGS) entry which is preliminary data.</text>
</comment>
<dbReference type="RefSeq" id="WP_057508463.1">
    <property type="nucleotide sequence ID" value="NZ_LDJK01000042.1"/>
</dbReference>
<dbReference type="InterPro" id="IPR019468">
    <property type="entry name" value="AdenyloSucc_lyase_C"/>
</dbReference>
<dbReference type="PROSITE" id="PS00163">
    <property type="entry name" value="FUMARATE_LYASES"/>
    <property type="match status" value="1"/>
</dbReference>
<dbReference type="AlphaFoldDB" id="A0A0R0CWG3"/>
<dbReference type="CDD" id="cd01597">
    <property type="entry name" value="pCLME"/>
    <property type="match status" value="1"/>
</dbReference>
<dbReference type="SUPFAM" id="SSF48557">
    <property type="entry name" value="L-aspartase-like"/>
    <property type="match status" value="1"/>
</dbReference>
<proteinExistence type="inferred from homology"/>
<dbReference type="SMART" id="SM00998">
    <property type="entry name" value="ADSL_C"/>
    <property type="match status" value="1"/>
</dbReference>
<dbReference type="InterPro" id="IPR000362">
    <property type="entry name" value="Fumarate_lyase_fam"/>
</dbReference>
<dbReference type="InterPro" id="IPR020557">
    <property type="entry name" value="Fumarate_lyase_CS"/>
</dbReference>
<dbReference type="Pfam" id="PF00206">
    <property type="entry name" value="Lyase_1"/>
    <property type="match status" value="1"/>
</dbReference>
<dbReference type="Proteomes" id="UP000051386">
    <property type="component" value="Unassembled WGS sequence"/>
</dbReference>
<sequence length="451" mass="47479">MSETHSLLGALFGDPLVDAGFTDAARLQAMLDVERALACAQARCGVIPQTALPAIEAACHAQLYDIAALAQATALAGNPAIPLVKALTARVRADDAEAARWVHWGATSQDIIDTGAVLQLRQAVGQVQAKLQQLCSALAALAEAERDTGLPGRTLLQQAVPVTFGLKAAGWLDALQRSQQRLHALHADTLVLQFGGAAGTLASLQDRGLDVAQALAEELQLPLPALPWHAARDRIAELGSVFALLVGSLGKIATDIVLLMQSEVAEAFEPAGEGKGGSSAMPHKRNPVGCVAAIAAATRVPGLLSTLFSAMPQAHERAAGQWHAEWETVPEIVRLCAGSLAQVTVVVRGLQLDRERMQEHLGSHGGLLYAEAVAVTLAEQIGKAAAHALVEQAAQQALAHARPLREVLQANPEVSRHLDSAQLDALFAADSWRGMADTWIDRVLARVPHDA</sequence>
<dbReference type="NCBIfam" id="NF006554">
    <property type="entry name" value="PRK09053.1"/>
    <property type="match status" value="1"/>
</dbReference>
<reference evidence="4 5" key="1">
    <citation type="submission" date="2015-05" db="EMBL/GenBank/DDBJ databases">
        <title>Genome sequencing and analysis of members of genus Stenotrophomonas.</title>
        <authorList>
            <person name="Patil P.P."/>
            <person name="Midha S."/>
            <person name="Patil P.B."/>
        </authorList>
    </citation>
    <scope>NUCLEOTIDE SEQUENCE [LARGE SCALE GENOMIC DNA]</scope>
    <source>
        <strain evidence="4 5">DSM 21508</strain>
    </source>
</reference>
<evidence type="ECO:0000313" key="4">
    <source>
        <dbReference type="EMBL" id="KRG73611.1"/>
    </source>
</evidence>
<dbReference type="InterPro" id="IPR022761">
    <property type="entry name" value="Fumarate_lyase_N"/>
</dbReference>
<dbReference type="GO" id="GO:0016829">
    <property type="term" value="F:lyase activity"/>
    <property type="evidence" value="ECO:0007669"/>
    <property type="project" value="UniProtKB-ARBA"/>
</dbReference>
<dbReference type="InterPro" id="IPR008948">
    <property type="entry name" value="L-Aspartase-like"/>
</dbReference>
<dbReference type="PANTHER" id="PTHR43172:SF2">
    <property type="entry name" value="ADENYLOSUCCINATE LYASE C-TERMINAL DOMAIN-CONTAINING PROTEIN"/>
    <property type="match status" value="1"/>
</dbReference>
<dbReference type="Pfam" id="PF10397">
    <property type="entry name" value="ADSL_C"/>
    <property type="match status" value="1"/>
</dbReference>
<dbReference type="Gene3D" id="1.10.40.30">
    <property type="entry name" value="Fumarase/aspartase (C-terminal domain)"/>
    <property type="match status" value="1"/>
</dbReference>